<gene>
    <name evidence="2" type="ORF">NIES30_13135</name>
</gene>
<reference evidence="2 3" key="1">
    <citation type="submission" date="2016-11" db="EMBL/GenBank/DDBJ databases">
        <title>Draft Genome Sequences of Nine Cyanobacterial Strains from Diverse Habitats.</title>
        <authorList>
            <person name="Zhu T."/>
            <person name="Hou S."/>
            <person name="Lu X."/>
            <person name="Hess W.R."/>
        </authorList>
    </citation>
    <scope>NUCLEOTIDE SEQUENCE [LARGE SCALE GENOMIC DNA]</scope>
    <source>
        <strain evidence="2 3">NIES-30</strain>
    </source>
</reference>
<evidence type="ECO:0000256" key="1">
    <source>
        <dbReference type="SAM" id="Phobius"/>
    </source>
</evidence>
<comment type="caution">
    <text evidence="2">The sequence shown here is derived from an EMBL/GenBank/DDBJ whole genome shotgun (WGS) entry which is preliminary data.</text>
</comment>
<organism evidence="2 3">
    <name type="scientific">Phormidium tenue NIES-30</name>
    <dbReference type="NCBI Taxonomy" id="549789"/>
    <lineage>
        <taxon>Bacteria</taxon>
        <taxon>Bacillati</taxon>
        <taxon>Cyanobacteriota</taxon>
        <taxon>Cyanophyceae</taxon>
        <taxon>Oscillatoriophycideae</taxon>
        <taxon>Oscillatoriales</taxon>
        <taxon>Oscillatoriaceae</taxon>
        <taxon>Phormidium</taxon>
    </lineage>
</organism>
<name>A0A1U7J4B7_9CYAN</name>
<keyword evidence="1" id="KW-0472">Membrane</keyword>
<dbReference type="Proteomes" id="UP000185557">
    <property type="component" value="Unassembled WGS sequence"/>
</dbReference>
<dbReference type="STRING" id="549789.NIES30_13135"/>
<evidence type="ECO:0000313" key="2">
    <source>
        <dbReference type="EMBL" id="OKH47413.1"/>
    </source>
</evidence>
<dbReference type="EMBL" id="MRCG01000009">
    <property type="protein sequence ID" value="OKH47413.1"/>
    <property type="molecule type" value="Genomic_DNA"/>
</dbReference>
<protein>
    <submittedName>
        <fullName evidence="2">Uncharacterized protein</fullName>
    </submittedName>
</protein>
<proteinExistence type="predicted"/>
<keyword evidence="1" id="KW-1133">Transmembrane helix</keyword>
<sequence length="116" mass="13046">MIAVAVSLNLVIALFCFYVAWQVWQLSKSLGAVADALTAWERNTHNTLNPIVTPPAILRGQAGTVYLRQRYSLLQLQLQRLQQLMAMVGLLPQANRWLGMGRRFSPRANVASAKRR</sequence>
<feature type="transmembrane region" description="Helical" evidence="1">
    <location>
        <begin position="6"/>
        <end position="24"/>
    </location>
</feature>
<keyword evidence="1" id="KW-0812">Transmembrane</keyword>
<dbReference type="RefSeq" id="WP_073608889.1">
    <property type="nucleotide sequence ID" value="NZ_MRCG01000009.1"/>
</dbReference>
<evidence type="ECO:0000313" key="3">
    <source>
        <dbReference type="Proteomes" id="UP000185557"/>
    </source>
</evidence>
<dbReference type="OrthoDB" id="574103at2"/>
<keyword evidence="3" id="KW-1185">Reference proteome</keyword>
<accession>A0A1U7J4B7</accession>
<dbReference type="AlphaFoldDB" id="A0A1U7J4B7"/>